<gene>
    <name evidence="1" type="ORF">H6G24_16630</name>
</gene>
<evidence type="ECO:0008006" key="3">
    <source>
        <dbReference type="Google" id="ProtNLM"/>
    </source>
</evidence>
<dbReference type="EMBL" id="JACJQH010000024">
    <property type="protein sequence ID" value="MBD2197104.1"/>
    <property type="molecule type" value="Genomic_DNA"/>
</dbReference>
<accession>A0ABR8ABM0</accession>
<reference evidence="1 2" key="1">
    <citation type="journal article" date="2020" name="ISME J.">
        <title>Comparative genomics reveals insights into cyanobacterial evolution and habitat adaptation.</title>
        <authorList>
            <person name="Chen M.Y."/>
            <person name="Teng W.K."/>
            <person name="Zhao L."/>
            <person name="Hu C.X."/>
            <person name="Zhou Y.K."/>
            <person name="Han B.P."/>
            <person name="Song L.R."/>
            <person name="Shu W.S."/>
        </authorList>
    </citation>
    <scope>NUCLEOTIDE SEQUENCE [LARGE SCALE GENOMIC DNA]</scope>
    <source>
        <strain evidence="1 2">FACHB-288</strain>
    </source>
</reference>
<dbReference type="Proteomes" id="UP000658514">
    <property type="component" value="Unassembled WGS sequence"/>
</dbReference>
<comment type="caution">
    <text evidence="1">The sequence shown here is derived from an EMBL/GenBank/DDBJ whole genome shotgun (WGS) entry which is preliminary data.</text>
</comment>
<dbReference type="RefSeq" id="WP_190543533.1">
    <property type="nucleotide sequence ID" value="NZ_CAWPNO010000056.1"/>
</dbReference>
<keyword evidence="2" id="KW-1185">Reference proteome</keyword>
<sequence>MRLSPIYEQKLAESKQAGIQEGIQQGVNAERRRVIENLLRIRFGVLNDDLTRIIEPLSLLSPEEFTPLLLQLSPQELIDRFISRFQPLAGNAYCEAPPRLLID</sequence>
<proteinExistence type="predicted"/>
<evidence type="ECO:0000313" key="2">
    <source>
        <dbReference type="Proteomes" id="UP000658514"/>
    </source>
</evidence>
<protein>
    <recommendedName>
        <fullName evidence="3">DUF4351 domain-containing protein</fullName>
    </recommendedName>
</protein>
<organism evidence="1 2">
    <name type="scientific">Calothrix parietina FACHB-288</name>
    <dbReference type="NCBI Taxonomy" id="2692896"/>
    <lineage>
        <taxon>Bacteria</taxon>
        <taxon>Bacillati</taxon>
        <taxon>Cyanobacteriota</taxon>
        <taxon>Cyanophyceae</taxon>
        <taxon>Nostocales</taxon>
        <taxon>Calotrichaceae</taxon>
        <taxon>Calothrix</taxon>
    </lineage>
</organism>
<evidence type="ECO:0000313" key="1">
    <source>
        <dbReference type="EMBL" id="MBD2197104.1"/>
    </source>
</evidence>
<name>A0ABR8ABM0_9CYAN</name>